<evidence type="ECO:0000313" key="2">
    <source>
        <dbReference type="Proteomes" id="UP001430065"/>
    </source>
</evidence>
<reference evidence="1 2" key="1">
    <citation type="submission" date="2020-10" db="EMBL/GenBank/DDBJ databases">
        <title>Phylogeny of dyella-like bacteria.</title>
        <authorList>
            <person name="Fu J."/>
        </authorList>
    </citation>
    <scope>NUCLEOTIDE SEQUENCE [LARGE SCALE GENOMIC DNA]</scope>
    <source>
        <strain evidence="1 2">THG-B117</strain>
    </source>
</reference>
<gene>
    <name evidence="1" type="ORF">ISP20_11430</name>
</gene>
<keyword evidence="2" id="KW-1185">Reference proteome</keyword>
<dbReference type="EMBL" id="JADIKC010000005">
    <property type="protein sequence ID" value="MBM7121769.1"/>
    <property type="molecule type" value="Genomic_DNA"/>
</dbReference>
<dbReference type="Proteomes" id="UP001430065">
    <property type="component" value="Unassembled WGS sequence"/>
</dbReference>
<sequence length="65" mass="7417">MMAAPQHPHARMSPSDIETYASYVKGVDLARYYDSQAQEVWLAARKRWPLLADVLYPDEPPAADR</sequence>
<organism evidence="1 2">
    <name type="scientific">Dyella kyungheensis</name>
    <dbReference type="NCBI Taxonomy" id="1242174"/>
    <lineage>
        <taxon>Bacteria</taxon>
        <taxon>Pseudomonadati</taxon>
        <taxon>Pseudomonadota</taxon>
        <taxon>Gammaproteobacteria</taxon>
        <taxon>Lysobacterales</taxon>
        <taxon>Rhodanobacteraceae</taxon>
        <taxon>Dyella</taxon>
    </lineage>
</organism>
<accession>A0ABS2JRX6</accession>
<protein>
    <submittedName>
        <fullName evidence="1">Uncharacterized protein</fullName>
    </submittedName>
</protein>
<evidence type="ECO:0000313" key="1">
    <source>
        <dbReference type="EMBL" id="MBM7121769.1"/>
    </source>
</evidence>
<dbReference type="RefSeq" id="WP_204636233.1">
    <property type="nucleotide sequence ID" value="NZ_JADIKC010000005.1"/>
</dbReference>
<comment type="caution">
    <text evidence="1">The sequence shown here is derived from an EMBL/GenBank/DDBJ whole genome shotgun (WGS) entry which is preliminary data.</text>
</comment>
<proteinExistence type="predicted"/>
<name>A0ABS2JRX6_9GAMM</name>